<dbReference type="InterPro" id="IPR053136">
    <property type="entry name" value="UTP_pyrophosphatase-like"/>
</dbReference>
<reference evidence="2" key="1">
    <citation type="submission" date="2023-07" db="EMBL/GenBank/DDBJ databases">
        <authorList>
            <person name="Kim M."/>
        </authorList>
    </citation>
    <scope>NUCLEOTIDE SEQUENCE</scope>
    <source>
        <strain evidence="2">BIUV-7</strain>
    </source>
</reference>
<dbReference type="GO" id="GO:0008237">
    <property type="term" value="F:metallopeptidase activity"/>
    <property type="evidence" value="ECO:0007669"/>
    <property type="project" value="UniProtKB-KW"/>
</dbReference>
<keyword evidence="2" id="KW-0645">Protease</keyword>
<dbReference type="Gene3D" id="3.30.2010.10">
    <property type="entry name" value="Metalloproteases ('zincins'), catalytic domain"/>
    <property type="match status" value="1"/>
</dbReference>
<gene>
    <name evidence="2" type="ORF">Q4F19_16475</name>
</gene>
<dbReference type="CDD" id="cd07344">
    <property type="entry name" value="M48_yhfN_like"/>
    <property type="match status" value="1"/>
</dbReference>
<protein>
    <submittedName>
        <fullName evidence="2">SprT family zinc-dependent metalloprotease</fullName>
        <ecNumber evidence="2">3.4.-.-</ecNumber>
    </submittedName>
</protein>
<feature type="domain" description="YgjP-like metallopeptidase" evidence="1">
    <location>
        <begin position="27"/>
        <end position="224"/>
    </location>
</feature>
<dbReference type="Pfam" id="PF01863">
    <property type="entry name" value="YgjP-like"/>
    <property type="match status" value="1"/>
</dbReference>
<dbReference type="InterPro" id="IPR002725">
    <property type="entry name" value="YgjP-like_metallopeptidase"/>
</dbReference>
<keyword evidence="2" id="KW-0482">Metalloprotease</keyword>
<organism evidence="2 3">
    <name type="scientific">Sphingomonas natans</name>
    <dbReference type="NCBI Taxonomy" id="3063330"/>
    <lineage>
        <taxon>Bacteria</taxon>
        <taxon>Pseudomonadati</taxon>
        <taxon>Pseudomonadota</taxon>
        <taxon>Alphaproteobacteria</taxon>
        <taxon>Sphingomonadales</taxon>
        <taxon>Sphingomonadaceae</taxon>
        <taxon>Sphingomonas</taxon>
    </lineage>
</organism>
<dbReference type="EC" id="3.4.-.-" evidence="2"/>
<dbReference type="PANTHER" id="PTHR30399">
    <property type="entry name" value="UNCHARACTERIZED PROTEIN YGJP"/>
    <property type="match status" value="1"/>
</dbReference>
<dbReference type="EMBL" id="JAUOTP010000008">
    <property type="protein sequence ID" value="MDO6415987.1"/>
    <property type="molecule type" value="Genomic_DNA"/>
</dbReference>
<proteinExistence type="predicted"/>
<keyword evidence="2" id="KW-0378">Hydrolase</keyword>
<evidence type="ECO:0000313" key="2">
    <source>
        <dbReference type="EMBL" id="MDO6415987.1"/>
    </source>
</evidence>
<accession>A0ABT8YCD0</accession>
<name>A0ABT8YCD0_9SPHN</name>
<dbReference type="SUPFAM" id="SSF55486">
    <property type="entry name" value="Metalloproteases ('zincins'), catalytic domain"/>
    <property type="match status" value="1"/>
</dbReference>
<keyword evidence="3" id="KW-1185">Reference proteome</keyword>
<evidence type="ECO:0000313" key="3">
    <source>
        <dbReference type="Proteomes" id="UP001169764"/>
    </source>
</evidence>
<comment type="caution">
    <text evidence="2">The sequence shown here is derived from an EMBL/GenBank/DDBJ whole genome shotgun (WGS) entry which is preliminary data.</text>
</comment>
<sequence>MSSEPSFADPQGGARTLQVRRSARARRMRLVVDPRDGAVKLTLPARANLVAAFRWAESKRDWIEATIAALPPPAPLADGATIPYLGGDYRLRWRADAGRRVTIEGGEIVVGGPQELAGQRVIRWLRAEALAVLSAETADYVRRAGVTPARVGIGDPRTRWGSCSASGDIRYNWRLILAPPEVRRATVAHEVGHRLHMDHSPAFHAAVTRLFGRDPAPERAWLRAHGARLHVFGRG</sequence>
<dbReference type="RefSeq" id="WP_303544792.1">
    <property type="nucleotide sequence ID" value="NZ_JAUOTP010000008.1"/>
</dbReference>
<dbReference type="PANTHER" id="PTHR30399:SF1">
    <property type="entry name" value="UTP PYROPHOSPHATASE"/>
    <property type="match status" value="1"/>
</dbReference>
<dbReference type="Proteomes" id="UP001169764">
    <property type="component" value="Unassembled WGS sequence"/>
</dbReference>
<evidence type="ECO:0000259" key="1">
    <source>
        <dbReference type="Pfam" id="PF01863"/>
    </source>
</evidence>